<dbReference type="RefSeq" id="WP_168035636.1">
    <property type="nucleotide sequence ID" value="NZ_JAATJH010000001.1"/>
</dbReference>
<sequence length="90" mass="9983">MLKIMGKGMNANVAFQCASAQFDIGTKERLKSNLLKIDGVRRVIIDMIDAVHYSAHIIAESKVDREDIKACCDLSTDEGDTVSYVKTYLV</sequence>
<dbReference type="EMBL" id="JAATJH010000001">
    <property type="protein sequence ID" value="NJC24832.1"/>
    <property type="molecule type" value="Genomic_DNA"/>
</dbReference>
<reference evidence="1 2" key="1">
    <citation type="submission" date="2020-03" db="EMBL/GenBank/DDBJ databases">
        <title>Genomic Encyclopedia of Type Strains, Phase IV (KMG-IV): sequencing the most valuable type-strain genomes for metagenomic binning, comparative biology and taxonomic classification.</title>
        <authorList>
            <person name="Goeker M."/>
        </authorList>
    </citation>
    <scope>NUCLEOTIDE SEQUENCE [LARGE SCALE GENOMIC DNA]</scope>
    <source>
        <strain evidence="1 2">DSM 105096</strain>
    </source>
</reference>
<evidence type="ECO:0000313" key="1">
    <source>
        <dbReference type="EMBL" id="NJC24832.1"/>
    </source>
</evidence>
<evidence type="ECO:0000313" key="2">
    <source>
        <dbReference type="Proteomes" id="UP000770785"/>
    </source>
</evidence>
<name>A0ABX0X6S5_9BACT</name>
<comment type="caution">
    <text evidence="1">The sequence shown here is derived from an EMBL/GenBank/DDBJ whole genome shotgun (WGS) entry which is preliminary data.</text>
</comment>
<gene>
    <name evidence="1" type="ORF">GGR27_000313</name>
</gene>
<protein>
    <submittedName>
        <fullName evidence="1">Uncharacterized protein</fullName>
    </submittedName>
</protein>
<proteinExistence type="predicted"/>
<organism evidence="1 2">
    <name type="scientific">Neolewinella antarctica</name>
    <dbReference type="NCBI Taxonomy" id="442734"/>
    <lineage>
        <taxon>Bacteria</taxon>
        <taxon>Pseudomonadati</taxon>
        <taxon>Bacteroidota</taxon>
        <taxon>Saprospiria</taxon>
        <taxon>Saprospirales</taxon>
        <taxon>Lewinellaceae</taxon>
        <taxon>Neolewinella</taxon>
    </lineage>
</organism>
<accession>A0ABX0X6S5</accession>
<keyword evidence="2" id="KW-1185">Reference proteome</keyword>
<dbReference type="Proteomes" id="UP000770785">
    <property type="component" value="Unassembled WGS sequence"/>
</dbReference>